<evidence type="ECO:0000256" key="2">
    <source>
        <dbReference type="ARBA" id="ARBA00022473"/>
    </source>
</evidence>
<evidence type="ECO:0000313" key="12">
    <source>
        <dbReference type="Proteomes" id="UP000014500"/>
    </source>
</evidence>
<evidence type="ECO:0000313" key="11">
    <source>
        <dbReference type="EnsemblMetazoa" id="SMAR006320-PA"/>
    </source>
</evidence>
<dbReference type="Proteomes" id="UP000014500">
    <property type="component" value="Unassembled WGS sequence"/>
</dbReference>
<feature type="compositionally biased region" description="Polar residues" evidence="8">
    <location>
        <begin position="275"/>
        <end position="291"/>
    </location>
</feature>
<dbReference type="PROSITE" id="PS00027">
    <property type="entry name" value="HOMEOBOX_1"/>
    <property type="match status" value="1"/>
</dbReference>
<evidence type="ECO:0000256" key="4">
    <source>
        <dbReference type="ARBA" id="ARBA00023155"/>
    </source>
</evidence>
<feature type="region of interest" description="Disordered" evidence="8">
    <location>
        <begin position="386"/>
        <end position="417"/>
    </location>
</feature>
<feature type="compositionally biased region" description="Acidic residues" evidence="8">
    <location>
        <begin position="147"/>
        <end position="157"/>
    </location>
</feature>
<evidence type="ECO:0000256" key="5">
    <source>
        <dbReference type="ARBA" id="ARBA00023242"/>
    </source>
</evidence>
<evidence type="ECO:0000259" key="9">
    <source>
        <dbReference type="PROSITE" id="PS50071"/>
    </source>
</evidence>
<dbReference type="PANTHER" id="PTHR24329">
    <property type="entry name" value="HOMEOBOX PROTEIN ARISTALESS"/>
    <property type="match status" value="1"/>
</dbReference>
<dbReference type="EMBL" id="AFFK01020311">
    <property type="status" value="NOT_ANNOTATED_CDS"/>
    <property type="molecule type" value="Genomic_DNA"/>
</dbReference>
<dbReference type="FunFam" id="1.10.10.60:FF:000102">
    <property type="entry name" value="Aristaless related homeobox"/>
    <property type="match status" value="1"/>
</dbReference>
<feature type="domain" description="OAR" evidence="10">
    <location>
        <begin position="417"/>
        <end position="430"/>
    </location>
</feature>
<feature type="compositionally biased region" description="Polar residues" evidence="8">
    <location>
        <begin position="393"/>
        <end position="410"/>
    </location>
</feature>
<dbReference type="InterPro" id="IPR009057">
    <property type="entry name" value="Homeodomain-like_sf"/>
</dbReference>
<keyword evidence="5 6" id="KW-0539">Nucleus</keyword>
<dbReference type="InterPro" id="IPR003654">
    <property type="entry name" value="OAR_dom"/>
</dbReference>
<dbReference type="STRING" id="126957.T1IYK9"/>
<reference evidence="11" key="2">
    <citation type="submission" date="2015-02" db="UniProtKB">
        <authorList>
            <consortium name="EnsemblMetazoa"/>
        </authorList>
    </citation>
    <scope>IDENTIFICATION</scope>
</reference>
<dbReference type="PANTHER" id="PTHR24329:SF543">
    <property type="entry name" value="FI01017P-RELATED"/>
    <property type="match status" value="1"/>
</dbReference>
<proteinExistence type="predicted"/>
<feature type="DNA-binding region" description="Homeobox" evidence="6">
    <location>
        <begin position="209"/>
        <end position="268"/>
    </location>
</feature>
<keyword evidence="3 6" id="KW-0238">DNA-binding</keyword>
<feature type="compositionally biased region" description="Basic and acidic residues" evidence="8">
    <location>
        <begin position="158"/>
        <end position="173"/>
    </location>
</feature>
<dbReference type="GO" id="GO:0000977">
    <property type="term" value="F:RNA polymerase II transcription regulatory region sequence-specific DNA binding"/>
    <property type="evidence" value="ECO:0007669"/>
    <property type="project" value="TreeGrafter"/>
</dbReference>
<evidence type="ECO:0000256" key="7">
    <source>
        <dbReference type="RuleBase" id="RU000682"/>
    </source>
</evidence>
<name>T1IYK9_STRMM</name>
<accession>T1IYK9</accession>
<dbReference type="EnsemblMetazoa" id="SMAR006320-RA">
    <property type="protein sequence ID" value="SMAR006320-PA"/>
    <property type="gene ID" value="SMAR006320"/>
</dbReference>
<evidence type="ECO:0000259" key="10">
    <source>
        <dbReference type="PROSITE" id="PS50803"/>
    </source>
</evidence>
<feature type="domain" description="Homeobox" evidence="9">
    <location>
        <begin position="207"/>
        <end position="267"/>
    </location>
</feature>
<dbReference type="Pfam" id="PF00046">
    <property type="entry name" value="Homeodomain"/>
    <property type="match status" value="1"/>
</dbReference>
<feature type="region of interest" description="Disordered" evidence="8">
    <location>
        <begin position="142"/>
        <end position="204"/>
    </location>
</feature>
<dbReference type="SUPFAM" id="SSF46689">
    <property type="entry name" value="Homeodomain-like"/>
    <property type="match status" value="1"/>
</dbReference>
<dbReference type="InterPro" id="IPR001356">
    <property type="entry name" value="HD"/>
</dbReference>
<dbReference type="Pfam" id="PF03826">
    <property type="entry name" value="OAR"/>
    <property type="match status" value="1"/>
</dbReference>
<dbReference type="InterPro" id="IPR017970">
    <property type="entry name" value="Homeobox_CS"/>
</dbReference>
<keyword evidence="2" id="KW-0217">Developmental protein</keyword>
<protein>
    <recommendedName>
        <fullName evidence="13">Homeobox domain-containing protein</fullName>
    </recommendedName>
</protein>
<dbReference type="eggNOG" id="KOG0490">
    <property type="taxonomic scope" value="Eukaryota"/>
</dbReference>
<dbReference type="PhylomeDB" id="T1IYK9"/>
<dbReference type="GO" id="GO:0000981">
    <property type="term" value="F:DNA-binding transcription factor activity, RNA polymerase II-specific"/>
    <property type="evidence" value="ECO:0007669"/>
    <property type="project" value="InterPro"/>
</dbReference>
<sequence length="443" mass="49384">MVSMDLSTKTRPGSDPILTQESLQKNSRNNFSISKLVDIEDNCTTTVKITFPSRPALTLPPVLSALALALAFALGRPPHYIHIYPALLTEATRDLMGCPEATHVHCSLQLHSNANSPAIITVNHHFHHNAMGLSSLSERNHINTSSTEDESADDDDEENHRPNKDESPHRVESSSDITAGHELGNVRNLDDVSGNSEADLDEFAPKRKQRRYRTTFTSFQLEELEKAFARTHYPDVFTREELAMRVDLTEARVQVWFQNRRAKWRKQEKVGPQSHPYTHFSTTELTLPTNPSRNNAAIPSPFGALTYLQRKPPYEATLPPSVTFLPPARSLPPTHTFLPVPPAHFLTPFQLRDPRVPLMPTVLPPLSVGIGTYPANTFQTLLASLGSRPKLPTPTSESAPSVPTVTPSNGSEDRRSSSIAALRMKAREHELRMEMIRNNDVLS</sequence>
<dbReference type="CDD" id="cd00086">
    <property type="entry name" value="homeodomain"/>
    <property type="match status" value="1"/>
</dbReference>
<evidence type="ECO:0000256" key="1">
    <source>
        <dbReference type="ARBA" id="ARBA00004123"/>
    </source>
</evidence>
<evidence type="ECO:0000256" key="6">
    <source>
        <dbReference type="PROSITE-ProRule" id="PRU00108"/>
    </source>
</evidence>
<reference evidence="12" key="1">
    <citation type="submission" date="2011-05" db="EMBL/GenBank/DDBJ databases">
        <authorList>
            <person name="Richards S.R."/>
            <person name="Qu J."/>
            <person name="Jiang H."/>
            <person name="Jhangiani S.N."/>
            <person name="Agravi P."/>
            <person name="Goodspeed R."/>
            <person name="Gross S."/>
            <person name="Mandapat C."/>
            <person name="Jackson L."/>
            <person name="Mathew T."/>
            <person name="Pu L."/>
            <person name="Thornton R."/>
            <person name="Saada N."/>
            <person name="Wilczek-Boney K.B."/>
            <person name="Lee S."/>
            <person name="Kovar C."/>
            <person name="Wu Y."/>
            <person name="Scherer S.E."/>
            <person name="Worley K.C."/>
            <person name="Muzny D.M."/>
            <person name="Gibbs R."/>
        </authorList>
    </citation>
    <scope>NUCLEOTIDE SEQUENCE</scope>
    <source>
        <strain evidence="12">Brora</strain>
    </source>
</reference>
<dbReference type="Gene3D" id="1.10.10.60">
    <property type="entry name" value="Homeodomain-like"/>
    <property type="match status" value="1"/>
</dbReference>
<dbReference type="AlphaFoldDB" id="T1IYK9"/>
<evidence type="ECO:0000256" key="8">
    <source>
        <dbReference type="SAM" id="MobiDB-lite"/>
    </source>
</evidence>
<keyword evidence="4 6" id="KW-0371">Homeobox</keyword>
<evidence type="ECO:0008006" key="13">
    <source>
        <dbReference type="Google" id="ProtNLM"/>
    </source>
</evidence>
<organism evidence="11 12">
    <name type="scientific">Strigamia maritima</name>
    <name type="common">European centipede</name>
    <name type="synonym">Geophilus maritimus</name>
    <dbReference type="NCBI Taxonomy" id="126957"/>
    <lineage>
        <taxon>Eukaryota</taxon>
        <taxon>Metazoa</taxon>
        <taxon>Ecdysozoa</taxon>
        <taxon>Arthropoda</taxon>
        <taxon>Myriapoda</taxon>
        <taxon>Chilopoda</taxon>
        <taxon>Pleurostigmophora</taxon>
        <taxon>Geophilomorpha</taxon>
        <taxon>Linotaeniidae</taxon>
        <taxon>Strigamia</taxon>
    </lineage>
</organism>
<dbReference type="HOGENOM" id="CLU_618681_0_0_1"/>
<dbReference type="PROSITE" id="PS50803">
    <property type="entry name" value="OAR"/>
    <property type="match status" value="1"/>
</dbReference>
<dbReference type="GO" id="GO:0005634">
    <property type="term" value="C:nucleus"/>
    <property type="evidence" value="ECO:0007669"/>
    <property type="project" value="UniProtKB-SubCell"/>
</dbReference>
<evidence type="ECO:0000256" key="3">
    <source>
        <dbReference type="ARBA" id="ARBA00023125"/>
    </source>
</evidence>
<feature type="region of interest" description="Disordered" evidence="8">
    <location>
        <begin position="267"/>
        <end position="291"/>
    </location>
</feature>
<dbReference type="InterPro" id="IPR050649">
    <property type="entry name" value="Paired_Homeobox_TFs"/>
</dbReference>
<dbReference type="PROSITE" id="PS50071">
    <property type="entry name" value="HOMEOBOX_2"/>
    <property type="match status" value="1"/>
</dbReference>
<keyword evidence="12" id="KW-1185">Reference proteome</keyword>
<dbReference type="SMART" id="SM00389">
    <property type="entry name" value="HOX"/>
    <property type="match status" value="1"/>
</dbReference>
<comment type="subcellular location">
    <subcellularLocation>
        <location evidence="1 6 7">Nucleus</location>
    </subcellularLocation>
</comment>